<dbReference type="EMBL" id="NWUF01000018">
    <property type="protein sequence ID" value="PCE41108.1"/>
    <property type="molecule type" value="Genomic_DNA"/>
</dbReference>
<dbReference type="InterPro" id="IPR011051">
    <property type="entry name" value="RmlC_Cupin_sf"/>
</dbReference>
<dbReference type="KEGG" id="rdi:CMV14_16545"/>
<sequence length="159" mass="17375">MPFLSVDDADFWGRIPNEFRAILDQAGDGEVGVSYFELGRREDNAPAVTCLRMEPGFVLPRHAHDCHRFEIIVKGSLTVEGRVLRPGSVMISEPGVVYGPGVAGPEGCTTFEIFSTHHGSHTALIPTDTGELVEYDVWTPEGARKMAEHARKQAAVLAE</sequence>
<feature type="domain" description="ChrR-like cupin" evidence="1">
    <location>
        <begin position="31"/>
        <end position="111"/>
    </location>
</feature>
<protein>
    <recommendedName>
        <fullName evidence="1">ChrR-like cupin domain-containing protein</fullName>
    </recommendedName>
</protein>
<reference evidence="2 3" key="1">
    <citation type="submission" date="2017-09" db="EMBL/GenBank/DDBJ databases">
        <title>The Catabolism of 3,6-Dichlorosalicylic acid is Initiated by the Cytochrome P450 Monooxygenase DsmABC in Rhizorhabdus dicambivorans Ndbn-20.</title>
        <authorList>
            <person name="Na L."/>
        </authorList>
    </citation>
    <scope>NUCLEOTIDE SEQUENCE [LARGE SCALE GENOMIC DNA]</scope>
    <source>
        <strain evidence="2 3">Ndbn-20m</strain>
    </source>
</reference>
<dbReference type="InterPro" id="IPR014710">
    <property type="entry name" value="RmlC-like_jellyroll"/>
</dbReference>
<evidence type="ECO:0000313" key="3">
    <source>
        <dbReference type="Proteomes" id="UP000218934"/>
    </source>
</evidence>
<dbReference type="Gene3D" id="2.60.120.10">
    <property type="entry name" value="Jelly Rolls"/>
    <property type="match status" value="1"/>
</dbReference>
<dbReference type="Proteomes" id="UP000218934">
    <property type="component" value="Unassembled WGS sequence"/>
</dbReference>
<organism evidence="2 3">
    <name type="scientific">Rhizorhabdus dicambivorans</name>
    <dbReference type="NCBI Taxonomy" id="1850238"/>
    <lineage>
        <taxon>Bacteria</taxon>
        <taxon>Pseudomonadati</taxon>
        <taxon>Pseudomonadota</taxon>
        <taxon>Alphaproteobacteria</taxon>
        <taxon>Sphingomonadales</taxon>
        <taxon>Sphingomonadaceae</taxon>
        <taxon>Rhizorhabdus</taxon>
    </lineage>
</organism>
<dbReference type="InterPro" id="IPR025979">
    <property type="entry name" value="ChrR-like_cupin_dom"/>
</dbReference>
<dbReference type="OrthoDB" id="7594692at2"/>
<accession>A0A2A4FUI4</accession>
<dbReference type="RefSeq" id="WP_066965092.1">
    <property type="nucleotide sequence ID" value="NZ_CP023449.1"/>
</dbReference>
<evidence type="ECO:0000259" key="1">
    <source>
        <dbReference type="Pfam" id="PF12973"/>
    </source>
</evidence>
<dbReference type="SUPFAM" id="SSF51182">
    <property type="entry name" value="RmlC-like cupins"/>
    <property type="match status" value="1"/>
</dbReference>
<keyword evidence="3" id="KW-1185">Reference proteome</keyword>
<comment type="caution">
    <text evidence="2">The sequence shown here is derived from an EMBL/GenBank/DDBJ whole genome shotgun (WGS) entry which is preliminary data.</text>
</comment>
<proteinExistence type="predicted"/>
<dbReference type="AlphaFoldDB" id="A0A2A4FUI4"/>
<evidence type="ECO:0000313" key="2">
    <source>
        <dbReference type="EMBL" id="PCE41108.1"/>
    </source>
</evidence>
<dbReference type="Pfam" id="PF12973">
    <property type="entry name" value="Cupin_7"/>
    <property type="match status" value="1"/>
</dbReference>
<gene>
    <name evidence="2" type="ORF">COO09_16515</name>
</gene>
<name>A0A2A4FUI4_9SPHN</name>